<gene>
    <name evidence="3" type="ORF">C7B64_20980</name>
</gene>
<evidence type="ECO:0000259" key="2">
    <source>
        <dbReference type="SMART" id="SM00909"/>
    </source>
</evidence>
<dbReference type="AlphaFoldDB" id="A0A2T1BYB5"/>
<keyword evidence="1" id="KW-0472">Membrane</keyword>
<sequence length="205" mass="21842">MSEPGNRRFPVIIAAIFSTLLVGGGGLAWWISQNNQGLKPISPPTTQSQLVPGSATPSVQSATEKSLNLYWLKDNGKKLELVPSPVQVQAGDNPSTVLQAVFRALLAGSNNSQLASTIPQGTKLRSLEVKPDGVHVNLSQEFTSGGGSASMSGRLGQVVYTATALDPNASVWINVEGKKLEVLGGEGLEIEQPLTRQKFREDFDF</sequence>
<keyword evidence="1" id="KW-1133">Transmembrane helix</keyword>
<keyword evidence="1" id="KW-0812">Transmembrane</keyword>
<dbReference type="InterPro" id="IPR019606">
    <property type="entry name" value="GerMN"/>
</dbReference>
<accession>A0A2T1BYB5</accession>
<dbReference type="Proteomes" id="UP000238762">
    <property type="component" value="Unassembled WGS sequence"/>
</dbReference>
<comment type="caution">
    <text evidence="3">The sequence shown here is derived from an EMBL/GenBank/DDBJ whole genome shotgun (WGS) entry which is preliminary data.</text>
</comment>
<organism evidence="3 4">
    <name type="scientific">Merismopedia glauca CCAP 1448/3</name>
    <dbReference type="NCBI Taxonomy" id="1296344"/>
    <lineage>
        <taxon>Bacteria</taxon>
        <taxon>Bacillati</taxon>
        <taxon>Cyanobacteriota</taxon>
        <taxon>Cyanophyceae</taxon>
        <taxon>Synechococcales</taxon>
        <taxon>Merismopediaceae</taxon>
        <taxon>Merismopedia</taxon>
    </lineage>
</organism>
<evidence type="ECO:0000313" key="3">
    <source>
        <dbReference type="EMBL" id="PSB00917.1"/>
    </source>
</evidence>
<protein>
    <submittedName>
        <fullName evidence="3">Spore germination protein</fullName>
    </submittedName>
</protein>
<evidence type="ECO:0000256" key="1">
    <source>
        <dbReference type="SAM" id="Phobius"/>
    </source>
</evidence>
<evidence type="ECO:0000313" key="4">
    <source>
        <dbReference type="Proteomes" id="UP000238762"/>
    </source>
</evidence>
<reference evidence="3 4" key="1">
    <citation type="submission" date="2018-02" db="EMBL/GenBank/DDBJ databases">
        <authorList>
            <person name="Cohen D.B."/>
            <person name="Kent A.D."/>
        </authorList>
    </citation>
    <scope>NUCLEOTIDE SEQUENCE [LARGE SCALE GENOMIC DNA]</scope>
    <source>
        <strain evidence="3 4">CCAP 1448/3</strain>
    </source>
</reference>
<dbReference type="RefSeq" id="WP_106291040.1">
    <property type="nucleotide sequence ID" value="NZ_CAWNTC010000185.1"/>
</dbReference>
<keyword evidence="4" id="KW-1185">Reference proteome</keyword>
<reference evidence="3 4" key="2">
    <citation type="submission" date="2018-03" db="EMBL/GenBank/DDBJ databases">
        <title>The ancient ancestry and fast evolution of plastids.</title>
        <authorList>
            <person name="Moore K.R."/>
            <person name="Magnabosco C."/>
            <person name="Momper L."/>
            <person name="Gold D.A."/>
            <person name="Bosak T."/>
            <person name="Fournier G.P."/>
        </authorList>
    </citation>
    <scope>NUCLEOTIDE SEQUENCE [LARGE SCALE GENOMIC DNA]</scope>
    <source>
        <strain evidence="3 4">CCAP 1448/3</strain>
    </source>
</reference>
<dbReference type="EMBL" id="PVWJ01000147">
    <property type="protein sequence ID" value="PSB00917.1"/>
    <property type="molecule type" value="Genomic_DNA"/>
</dbReference>
<feature type="domain" description="GerMN" evidence="2">
    <location>
        <begin position="98"/>
        <end position="184"/>
    </location>
</feature>
<dbReference type="Pfam" id="PF10646">
    <property type="entry name" value="Germane"/>
    <property type="match status" value="1"/>
</dbReference>
<name>A0A2T1BYB5_9CYAN</name>
<proteinExistence type="predicted"/>
<dbReference type="SMART" id="SM00909">
    <property type="entry name" value="Germane"/>
    <property type="match status" value="1"/>
</dbReference>
<dbReference type="OrthoDB" id="510914at2"/>
<feature type="transmembrane region" description="Helical" evidence="1">
    <location>
        <begin position="12"/>
        <end position="31"/>
    </location>
</feature>